<evidence type="ECO:0000313" key="3">
    <source>
        <dbReference type="EMBL" id="MSS63205.1"/>
    </source>
</evidence>
<dbReference type="InterPro" id="IPR050923">
    <property type="entry name" value="Cell_Proc_Reg/RNA_Proc"/>
</dbReference>
<dbReference type="AlphaFoldDB" id="A0A6L5XWL8"/>
<dbReference type="Pfam" id="PF00498">
    <property type="entry name" value="FHA"/>
    <property type="match status" value="1"/>
</dbReference>
<keyword evidence="1" id="KW-0472">Membrane</keyword>
<protein>
    <submittedName>
        <fullName evidence="3">FHA domain-containing protein</fullName>
    </submittedName>
</protein>
<keyword evidence="1" id="KW-1133">Transmembrane helix</keyword>
<dbReference type="Proteomes" id="UP000482209">
    <property type="component" value="Unassembled WGS sequence"/>
</dbReference>
<dbReference type="Pfam" id="PF19909">
    <property type="entry name" value="DUF6382"/>
    <property type="match status" value="1"/>
</dbReference>
<reference evidence="3 4" key="1">
    <citation type="submission" date="2019-08" db="EMBL/GenBank/DDBJ databases">
        <title>In-depth cultivation of the pig gut microbiome towards novel bacterial diversity and tailored functional studies.</title>
        <authorList>
            <person name="Wylensek D."/>
            <person name="Hitch T.C.A."/>
            <person name="Clavel T."/>
        </authorList>
    </citation>
    <scope>NUCLEOTIDE SEQUENCE [LARGE SCALE GENOMIC DNA]</scope>
    <source>
        <strain evidence="3 4">WCA-693-APC-MOT-I</strain>
    </source>
</reference>
<dbReference type="PROSITE" id="PS50006">
    <property type="entry name" value="FHA_DOMAIN"/>
    <property type="match status" value="1"/>
</dbReference>
<accession>A0A6L5XWL8</accession>
<dbReference type="EMBL" id="VUMT01000005">
    <property type="protein sequence ID" value="MSS63205.1"/>
    <property type="molecule type" value="Genomic_DNA"/>
</dbReference>
<dbReference type="InterPro" id="IPR008984">
    <property type="entry name" value="SMAD_FHA_dom_sf"/>
</dbReference>
<proteinExistence type="predicted"/>
<sequence length="439" mass="52121">MEYKKDFHKNYLLLNGKAEEGEHYSMQMILQKAVPYVLPLKVQQLNEEVSYCYDITGLQSIKEFVEKNLLGKQIVKNLFHSILKQVEESKKFLLNEDDFVFTPETIFINYEKQEFYFCYCHNYKKNIKEQIVDVIEYILDYIDYEDKEAVVMVYSLYKISKQEFTYQKFSEILGDSECFCWDRNKEWDKEKREQYQTNEGKKTDQFYSEENGVRTFEQEKSGINEEIKEDSLWQSKEENKEKYPMWVWITFVCSVIICLIILIVAGISGYLFNRETGELYLIKLVILFGAVGVLEVGLLNWILQEKHKIKKLQCESHGEKEQEVYWEEEEETVVLSSTEETEFYLIPINSDLYQEILIEEFPFFIGKIKEKVDARIMAHSISRYHARIDKNTRGFYITDLGSTNGTFINGCRIKPNQSKKIMINDEIALADIKYKFLSK</sequence>
<dbReference type="Gene3D" id="2.60.200.20">
    <property type="match status" value="1"/>
</dbReference>
<comment type="caution">
    <text evidence="3">The sequence shown here is derived from an EMBL/GenBank/DDBJ whole genome shotgun (WGS) entry which is preliminary data.</text>
</comment>
<organism evidence="3 4">
    <name type="scientific">Velocimicrobium porci</name>
    <dbReference type="NCBI Taxonomy" id="2606634"/>
    <lineage>
        <taxon>Bacteria</taxon>
        <taxon>Bacillati</taxon>
        <taxon>Bacillota</taxon>
        <taxon>Clostridia</taxon>
        <taxon>Lachnospirales</taxon>
        <taxon>Lachnospiraceae</taxon>
        <taxon>Velocimicrobium</taxon>
    </lineage>
</organism>
<feature type="transmembrane region" description="Helical" evidence="1">
    <location>
        <begin position="245"/>
        <end position="268"/>
    </location>
</feature>
<gene>
    <name evidence="3" type="ORF">FYJ58_04840</name>
</gene>
<dbReference type="InterPro" id="IPR045962">
    <property type="entry name" value="DUF6382"/>
</dbReference>
<keyword evidence="1" id="KW-0812">Transmembrane</keyword>
<feature type="transmembrane region" description="Helical" evidence="1">
    <location>
        <begin position="280"/>
        <end position="303"/>
    </location>
</feature>
<dbReference type="CDD" id="cd00060">
    <property type="entry name" value="FHA"/>
    <property type="match status" value="1"/>
</dbReference>
<name>A0A6L5XWL8_9FIRM</name>
<dbReference type="InterPro" id="IPR000253">
    <property type="entry name" value="FHA_dom"/>
</dbReference>
<evidence type="ECO:0000313" key="4">
    <source>
        <dbReference type="Proteomes" id="UP000482209"/>
    </source>
</evidence>
<dbReference type="RefSeq" id="WP_154518075.1">
    <property type="nucleotide sequence ID" value="NZ_VUMT01000005.1"/>
</dbReference>
<dbReference type="SMART" id="SM00240">
    <property type="entry name" value="FHA"/>
    <property type="match status" value="1"/>
</dbReference>
<evidence type="ECO:0000259" key="2">
    <source>
        <dbReference type="PROSITE" id="PS50006"/>
    </source>
</evidence>
<feature type="domain" description="FHA" evidence="2">
    <location>
        <begin position="363"/>
        <end position="413"/>
    </location>
</feature>
<dbReference type="SUPFAM" id="SSF49879">
    <property type="entry name" value="SMAD/FHA domain"/>
    <property type="match status" value="1"/>
</dbReference>
<evidence type="ECO:0000256" key="1">
    <source>
        <dbReference type="SAM" id="Phobius"/>
    </source>
</evidence>
<dbReference type="PANTHER" id="PTHR23308">
    <property type="entry name" value="NUCLEAR INHIBITOR OF PROTEIN PHOSPHATASE-1"/>
    <property type="match status" value="1"/>
</dbReference>
<keyword evidence="4" id="KW-1185">Reference proteome</keyword>